<name>A0ABS0VWU8_9CORY</name>
<accession>A0ABS0VWU8</accession>
<feature type="chain" id="PRO_5046777777" evidence="1">
    <location>
        <begin position="25"/>
        <end position="490"/>
    </location>
</feature>
<dbReference type="Proteomes" id="UP000625574">
    <property type="component" value="Unassembled WGS sequence"/>
</dbReference>
<evidence type="ECO:0000313" key="2">
    <source>
        <dbReference type="EMBL" id="MBI9001232.1"/>
    </source>
</evidence>
<proteinExistence type="predicted"/>
<comment type="caution">
    <text evidence="2">The sequence shown here is derived from an EMBL/GenBank/DDBJ whole genome shotgun (WGS) entry which is preliminary data.</text>
</comment>
<feature type="signal peptide" evidence="1">
    <location>
        <begin position="1"/>
        <end position="24"/>
    </location>
</feature>
<sequence length="490" mass="54582">MKKLPLKKTIAILAVSAVSLPLYGFVGSSSSVGSSDIDFGNLFSSLNGFSSATINPNPGGDGDAHRDGWKLQYQETFDTAPNLDAVPWVQDTYGDNRWNVDEFDDDGIYFKNIGGPWFDRALNSFKLLRKSVPIGEKGWLTVEMGTRDINPDGTKATPPTLEVENGAAKINVPWDGGLIFTATDPLPSQYRVEYELKTLDFGGKRPGGENNGWDYDGKTNGYVPGECKTNFPWTRRGDYSQGESEKVDGCAKPWGNVTAENGYYLLSIMDYAHPAPHNNIFIHSHRKVGMDIYSVNGGWAKAYKTCNPATKEIFSYLDSNGNGVNEIFFDGGAWRDKGFAYNQFVMHTECGIRDGSEKNATIVSAVELQPELMPNETYTFAIERTATGYVQEMTGNFKNVGHQTYRYERPFVSEVNGRPTAIWHYNQTPEEYDGSFNETLTFDEGTYGSFSKDMWPKGSAYPDNFVIGIPHLNYYEGSATVDNIRLYTPE</sequence>
<keyword evidence="3" id="KW-1185">Reference proteome</keyword>
<dbReference type="RefSeq" id="WP_198736695.1">
    <property type="nucleotide sequence ID" value="NZ_JAEIOT010000011.1"/>
</dbReference>
<reference evidence="2 3" key="1">
    <citation type="submission" date="2020-12" db="EMBL/GenBank/DDBJ databases">
        <title>Genome public.</title>
        <authorList>
            <person name="Sun Q."/>
        </authorList>
    </citation>
    <scope>NUCLEOTIDE SEQUENCE [LARGE SCALE GENOMIC DNA]</scope>
    <source>
        <strain evidence="2 3">CCM 8864</strain>
    </source>
</reference>
<keyword evidence="1" id="KW-0732">Signal</keyword>
<dbReference type="EMBL" id="JAEIOT010000011">
    <property type="protein sequence ID" value="MBI9001232.1"/>
    <property type="molecule type" value="Genomic_DNA"/>
</dbReference>
<gene>
    <name evidence="2" type="ORF">JDV76_09680</name>
</gene>
<evidence type="ECO:0000256" key="1">
    <source>
        <dbReference type="SAM" id="SignalP"/>
    </source>
</evidence>
<evidence type="ECO:0000313" key="3">
    <source>
        <dbReference type="Proteomes" id="UP000625574"/>
    </source>
</evidence>
<organism evidence="2 3">
    <name type="scientific">Corynebacterium marambiense</name>
    <dbReference type="NCBI Taxonomy" id="2765364"/>
    <lineage>
        <taxon>Bacteria</taxon>
        <taxon>Bacillati</taxon>
        <taxon>Actinomycetota</taxon>
        <taxon>Actinomycetes</taxon>
        <taxon>Mycobacteriales</taxon>
        <taxon>Corynebacteriaceae</taxon>
        <taxon>Corynebacterium</taxon>
    </lineage>
</organism>
<protein>
    <submittedName>
        <fullName evidence="2">Uncharacterized protein</fullName>
    </submittedName>
</protein>